<protein>
    <submittedName>
        <fullName evidence="1">Sporulation initiation inhibitor protein Soj</fullName>
    </submittedName>
</protein>
<dbReference type="InterPro" id="IPR027417">
    <property type="entry name" value="P-loop_NTPase"/>
</dbReference>
<accession>A0A0G1VWD3</accession>
<reference evidence="1 2" key="1">
    <citation type="journal article" date="2015" name="Nature">
        <title>rRNA introns, odd ribosomes, and small enigmatic genomes across a large radiation of phyla.</title>
        <authorList>
            <person name="Brown C.T."/>
            <person name="Hug L.A."/>
            <person name="Thomas B.C."/>
            <person name="Sharon I."/>
            <person name="Castelle C.J."/>
            <person name="Singh A."/>
            <person name="Wilkins M.J."/>
            <person name="Williams K.H."/>
            <person name="Banfield J.F."/>
        </authorList>
    </citation>
    <scope>NUCLEOTIDE SEQUENCE [LARGE SCALE GENOMIC DNA]</scope>
</reference>
<sequence>RVFEAVIPRSISLAEAPSFGKTILQFDPDSKAGKAYRQLAEEVIRIT</sequence>
<gene>
    <name evidence="1" type="ORF">UY01_C0036G0006</name>
</gene>
<dbReference type="SUPFAM" id="SSF52540">
    <property type="entry name" value="P-loop containing nucleoside triphosphate hydrolases"/>
    <property type="match status" value="1"/>
</dbReference>
<organism evidence="1 2">
    <name type="scientific">Candidatus Nomurabacteria bacterium GW2011_GWB1_47_6</name>
    <dbReference type="NCBI Taxonomy" id="1618749"/>
    <lineage>
        <taxon>Bacteria</taxon>
        <taxon>Candidatus Nomuraibacteriota</taxon>
    </lineage>
</organism>
<dbReference type="Gene3D" id="3.40.50.300">
    <property type="entry name" value="P-loop containing nucleotide triphosphate hydrolases"/>
    <property type="match status" value="1"/>
</dbReference>
<feature type="non-terminal residue" evidence="1">
    <location>
        <position position="1"/>
    </location>
</feature>
<dbReference type="Proteomes" id="UP000034879">
    <property type="component" value="Unassembled WGS sequence"/>
</dbReference>
<comment type="caution">
    <text evidence="1">The sequence shown here is derived from an EMBL/GenBank/DDBJ whole genome shotgun (WGS) entry which is preliminary data.</text>
</comment>
<dbReference type="AlphaFoldDB" id="A0A0G1VWD3"/>
<dbReference type="EMBL" id="LCOJ01000036">
    <property type="protein sequence ID" value="KKU74395.1"/>
    <property type="molecule type" value="Genomic_DNA"/>
</dbReference>
<evidence type="ECO:0000313" key="2">
    <source>
        <dbReference type="Proteomes" id="UP000034879"/>
    </source>
</evidence>
<proteinExistence type="predicted"/>
<name>A0A0G1VWD3_9BACT</name>
<evidence type="ECO:0000313" key="1">
    <source>
        <dbReference type="EMBL" id="KKU74395.1"/>
    </source>
</evidence>